<dbReference type="PANTHER" id="PTHR43630">
    <property type="entry name" value="POLY-BETA-1,6-N-ACETYL-D-GLUCOSAMINE SYNTHASE"/>
    <property type="match status" value="1"/>
</dbReference>
<accession>A0A6C0KFS7</accession>
<dbReference type="Pfam" id="PF00852">
    <property type="entry name" value="Glyco_transf_10"/>
    <property type="match status" value="1"/>
</dbReference>
<dbReference type="InterPro" id="IPR001173">
    <property type="entry name" value="Glyco_trans_2-like"/>
</dbReference>
<evidence type="ECO:0000259" key="1">
    <source>
        <dbReference type="Pfam" id="PF00535"/>
    </source>
</evidence>
<dbReference type="InterPro" id="IPR055270">
    <property type="entry name" value="Glyco_tran_10_C"/>
</dbReference>
<dbReference type="Gene3D" id="3.40.50.11660">
    <property type="entry name" value="Glycosyl transferase family 10, C-terminal domain"/>
    <property type="match status" value="1"/>
</dbReference>
<feature type="domain" description="Glycosyltransferase 2-like" evidence="1">
    <location>
        <begin position="11"/>
        <end position="100"/>
    </location>
</feature>
<feature type="domain" description="Glycosyl transferase family 25" evidence="3">
    <location>
        <begin position="1249"/>
        <end position="1423"/>
    </location>
</feature>
<evidence type="ECO:0000313" key="4">
    <source>
        <dbReference type="EMBL" id="QHU15540.1"/>
    </source>
</evidence>
<dbReference type="SUPFAM" id="SSF81901">
    <property type="entry name" value="HCP-like"/>
    <property type="match status" value="1"/>
</dbReference>
<evidence type="ECO:0000259" key="3">
    <source>
        <dbReference type="Pfam" id="PF01755"/>
    </source>
</evidence>
<feature type="domain" description="Glycosyl transferase family 25" evidence="3">
    <location>
        <begin position="672"/>
        <end position="852"/>
    </location>
</feature>
<proteinExistence type="predicted"/>
<dbReference type="InterPro" id="IPR019734">
    <property type="entry name" value="TPR_rpt"/>
</dbReference>
<dbReference type="Pfam" id="PF00535">
    <property type="entry name" value="Glycos_transf_2"/>
    <property type="match status" value="1"/>
</dbReference>
<dbReference type="InterPro" id="IPR038577">
    <property type="entry name" value="GT10-like_C_sf"/>
</dbReference>
<name>A0A6C0KFS7_9ZZZZ</name>
<dbReference type="CDD" id="cd06532">
    <property type="entry name" value="Glyco_transf_25"/>
    <property type="match status" value="1"/>
</dbReference>
<dbReference type="SUPFAM" id="SSF53448">
    <property type="entry name" value="Nucleotide-diphospho-sugar transferases"/>
    <property type="match status" value="2"/>
</dbReference>
<dbReference type="InterPro" id="IPR029044">
    <property type="entry name" value="Nucleotide-diphossugar_trans"/>
</dbReference>
<dbReference type="EMBL" id="MN740866">
    <property type="protein sequence ID" value="QHU15540.1"/>
    <property type="molecule type" value="Genomic_DNA"/>
</dbReference>
<organism evidence="4">
    <name type="scientific">viral metagenome</name>
    <dbReference type="NCBI Taxonomy" id="1070528"/>
    <lineage>
        <taxon>unclassified sequences</taxon>
        <taxon>metagenomes</taxon>
        <taxon>organismal metagenomes</taxon>
    </lineage>
</organism>
<dbReference type="SUPFAM" id="SSF53756">
    <property type="entry name" value="UDP-Glycosyltransferase/glycogen phosphorylase"/>
    <property type="match status" value="1"/>
</dbReference>
<reference evidence="4" key="1">
    <citation type="journal article" date="2020" name="Nature">
        <title>Giant virus diversity and host interactions through global metagenomics.</title>
        <authorList>
            <person name="Schulz F."/>
            <person name="Roux S."/>
            <person name="Paez-Espino D."/>
            <person name="Jungbluth S."/>
            <person name="Walsh D.A."/>
            <person name="Denef V.J."/>
            <person name="McMahon K.D."/>
            <person name="Konstantinidis K.T."/>
            <person name="Eloe-Fadrosh E.A."/>
            <person name="Kyrpides N.C."/>
            <person name="Woyke T."/>
        </authorList>
    </citation>
    <scope>NUCLEOTIDE SEQUENCE</scope>
    <source>
        <strain evidence="4">GVMAG-S-3300002307-41</strain>
    </source>
</reference>
<feature type="domain" description="Fucosyltransferase C-terminal" evidence="2">
    <location>
        <begin position="1105"/>
        <end position="1207"/>
    </location>
</feature>
<dbReference type="Pfam" id="PF01755">
    <property type="entry name" value="Glyco_transf_25"/>
    <property type="match status" value="2"/>
</dbReference>
<dbReference type="PROSITE" id="PS50005">
    <property type="entry name" value="TPR"/>
    <property type="match status" value="1"/>
</dbReference>
<dbReference type="InterPro" id="IPR002654">
    <property type="entry name" value="Glyco_trans_25"/>
</dbReference>
<evidence type="ECO:0000259" key="2">
    <source>
        <dbReference type="Pfam" id="PF00852"/>
    </source>
</evidence>
<dbReference type="PANTHER" id="PTHR43630:SF2">
    <property type="entry name" value="GLYCOSYLTRANSFERASE"/>
    <property type="match status" value="1"/>
</dbReference>
<protein>
    <submittedName>
        <fullName evidence="4">Uncharacterized protein</fullName>
    </submittedName>
</protein>
<sequence>MHLGKSICLNMIVKNESHVIEKTLDNLAKYITFDYWVICDTGSTDGTQDIIRNYFAKKGIPGELVQHEWRDFGHNRTISLRAGYNKSDYLLIFDADDTMYGNFNLPVEWTHDCYLLKFGSGMTYYRPQLINNRKKWMYVGVLHEYLKAEEPVNGELYLDGDYYVDSGKTGDRSKDPQKYHKDAQILKAAYYKEKEAGNDLANRYAFYCAQSFKDSNQVDDAIEWYTLIADTLPNWVQERYYSCVMLGQLYERKDNFEKSIYYFLKSSEFDPERIEGVVFACDRLRRANMHQLVMMLYHKHKKYNPDPKNKLFLFREPYEGLLEYYASMSALNTKEKQVGFSCAKHVILDSANNNIKNAVFDVLRFYVHELLDDIDSLDMFYILTSIIHTSSNPALVTIWNLLFKKHKNDLIKPSKPIKVKTKTIDVFLSFTSCKRFDLFEQTVNSIMNHFLDKEKIGYWFCVDDNSSASDRSKMKTKYPWIVFYDKTEAEKGHRPSMNIIWNKMKELNPKYWVHIEDDFLFHSKKNYITESIKFLEQSGNIRQVLFNRNYAETIEDIQLGGHLPLLPGFVLHDHKNTSANYPNCHYWPHYSFRPGVMDASVILKLGNFDSPNTFFEMDYANRWVAAGYKTAFFDGIHCRHIGRLTKDKNSDTIKNAYDLNNESQFSKSCNIKIINLKRRPDRKRQVTKIFNDAGMSDIQFVDAVDGAELKPNLFLKKLFNGNDFGSRIGVVGCALTHYNLWKSLLTDTANQYYTIFEDDITLVPNFKKMYDRLKPGFHKFDCLFLGYHMFSKNREATTDTYVTQTDTAEIVPNDKNLNIGGTFGYTINKTGAKVLLDYIEKNGIRHGIDYVMKICTELKTYEIRPQIVFSEWYETPGQDVDSDIQKEFKGLNFDSIVDPSEHFEFKAGVDQMGNDCYHHGGKNVYELMEIAMADPKCVAFNTLGFFKNKIGRLTKSQYFGERDGVFIKKSAVIGDVVRVKMLCDWQSSKKLIDEWSLMPVPSTIELTTSDDADFDVIINKPGTGSFDPTKAIIYQMEPTVYDPAKNWGAKLWPKHDPATCYRIQDHQYLNGVQWNFPIPSSFPVKTDDVVSILSGNGWDTGHKLRIAFVKANQDLIKVYGRQNYNNLDCYRGKVPDELRSNIYSKVKYCIAAENNAETNYATEKIWEPILNEVLAFYWGCPNLEDYIDSQAFVRLPLEDFDAARKIIDQAIADDWWSQRIDAIRSEKAKILNIYGFFPNLKRVITRTKAVIITLKEVDRSVMISKLTNVLYKLGIDTEVFYGVNGKNVKRVDNTLTYEGVSYTHDPNVRLNGQPMSTGEFGCAMSHMTVYKKLRDDPKFNNYLVFEDDAQLCGDLYALNDAISNLPKHYDMAHIAMTDWYPFVHTTPVNDTYFNVKKQFFNRLTAYFVSKTGVNKLISNAINLPADDLLSSMFNAGSFDVIAPKNYVFQQTPDVPSTIKAISEN</sequence>
<dbReference type="Gene3D" id="3.90.550.10">
    <property type="entry name" value="Spore Coat Polysaccharide Biosynthesis Protein SpsA, Chain A"/>
    <property type="match status" value="2"/>
</dbReference>